<sequence length="80" mass="8419">MYRYRVIACLVPPEALLQAGMWPDVPMFMVARGDVVRMRIADGSGAVHPDAPVGGPDGAPRVRGGAHAVPGRRPSGSDPE</sequence>
<dbReference type="Proteomes" id="UP000232453">
    <property type="component" value="Unassembled WGS sequence"/>
</dbReference>
<name>A0AA44URK3_PSEA5</name>
<proteinExistence type="predicted"/>
<feature type="region of interest" description="Disordered" evidence="1">
    <location>
        <begin position="45"/>
        <end position="80"/>
    </location>
</feature>
<dbReference type="EMBL" id="PHUJ01000003">
    <property type="protein sequence ID" value="PKB31909.1"/>
    <property type="molecule type" value="Genomic_DNA"/>
</dbReference>
<organism evidence="2 3">
    <name type="scientific">Pseudonocardia alni</name>
    <name type="common">Amycolata alni</name>
    <dbReference type="NCBI Taxonomy" id="33907"/>
    <lineage>
        <taxon>Bacteria</taxon>
        <taxon>Bacillati</taxon>
        <taxon>Actinomycetota</taxon>
        <taxon>Actinomycetes</taxon>
        <taxon>Pseudonocardiales</taxon>
        <taxon>Pseudonocardiaceae</taxon>
        <taxon>Pseudonocardia</taxon>
    </lineage>
</organism>
<evidence type="ECO:0000256" key="1">
    <source>
        <dbReference type="SAM" id="MobiDB-lite"/>
    </source>
</evidence>
<evidence type="ECO:0000313" key="3">
    <source>
        <dbReference type="Proteomes" id="UP000232453"/>
    </source>
</evidence>
<dbReference type="AlphaFoldDB" id="A0AA44URK3"/>
<evidence type="ECO:0000313" key="2">
    <source>
        <dbReference type="EMBL" id="PKB31909.1"/>
    </source>
</evidence>
<comment type="caution">
    <text evidence="2">The sequence shown here is derived from an EMBL/GenBank/DDBJ whole genome shotgun (WGS) entry which is preliminary data.</text>
</comment>
<accession>A0AA44URK3</accession>
<gene>
    <name evidence="2" type="ORF">ATL51_3612</name>
</gene>
<feature type="compositionally biased region" description="Low complexity" evidence="1">
    <location>
        <begin position="49"/>
        <end position="65"/>
    </location>
</feature>
<protein>
    <submittedName>
        <fullName evidence="2">Uncharacterized protein</fullName>
    </submittedName>
</protein>
<reference evidence="2 3" key="1">
    <citation type="submission" date="2017-11" db="EMBL/GenBank/DDBJ databases">
        <title>Sequencing the genomes of 1000 actinobacteria strains.</title>
        <authorList>
            <person name="Klenk H.-P."/>
        </authorList>
    </citation>
    <scope>NUCLEOTIDE SEQUENCE [LARGE SCALE GENOMIC DNA]</scope>
    <source>
        <strain evidence="2 3">DSM 44104</strain>
    </source>
</reference>